<protein>
    <submittedName>
        <fullName evidence="6">Uncharacterized protein</fullName>
    </submittedName>
</protein>
<gene>
    <name evidence="6" type="ORF">LR48_Vigan07g183000</name>
</gene>
<dbReference type="GO" id="GO:0020037">
    <property type="term" value="F:heme binding"/>
    <property type="evidence" value="ECO:0007669"/>
    <property type="project" value="InterPro"/>
</dbReference>
<evidence type="ECO:0000313" key="7">
    <source>
        <dbReference type="Proteomes" id="UP000053144"/>
    </source>
</evidence>
<dbReference type="GO" id="GO:0016709">
    <property type="term" value="F:oxidoreductase activity, acting on paired donors, with incorporation or reduction of molecular oxygen, NAD(P)H as one donor, and incorporation of one atom of oxygen"/>
    <property type="evidence" value="ECO:0007669"/>
    <property type="project" value="TreeGrafter"/>
</dbReference>
<evidence type="ECO:0000256" key="1">
    <source>
        <dbReference type="ARBA" id="ARBA00004167"/>
    </source>
</evidence>
<sequence length="216" mass="25352">MSFTKRSKNIFLPTFWEPLHRSGTVCLNRENLVENILSQFSEHVKTFSDLVVNFRIIYASELSILALKQALGSNVDSVYVEELGVTLSREDLHRILVLDMMEGAIEVDWRDFFPYLRWIPNRSVEKKFWNLYFRREVVMRALMNEHKKRVDSGKVLNCFFDYLVSKAKELSENEISMLLWETIVETSDTTLVTTEWAMYELAKDKTRQVICFSVSG</sequence>
<dbReference type="GO" id="GO:0009707">
    <property type="term" value="C:chloroplast outer membrane"/>
    <property type="evidence" value="ECO:0007669"/>
    <property type="project" value="TreeGrafter"/>
</dbReference>
<reference evidence="7" key="1">
    <citation type="journal article" date="2015" name="Proc. Natl. Acad. Sci. U.S.A.">
        <title>Genome sequencing of adzuki bean (Vigna angularis) provides insight into high starch and low fat accumulation and domestication.</title>
        <authorList>
            <person name="Yang K."/>
            <person name="Tian Z."/>
            <person name="Chen C."/>
            <person name="Luo L."/>
            <person name="Zhao B."/>
            <person name="Wang Z."/>
            <person name="Yu L."/>
            <person name="Li Y."/>
            <person name="Sun Y."/>
            <person name="Li W."/>
            <person name="Chen Y."/>
            <person name="Li Y."/>
            <person name="Zhang Y."/>
            <person name="Ai D."/>
            <person name="Zhao J."/>
            <person name="Shang C."/>
            <person name="Ma Y."/>
            <person name="Wu B."/>
            <person name="Wang M."/>
            <person name="Gao L."/>
            <person name="Sun D."/>
            <person name="Zhang P."/>
            <person name="Guo F."/>
            <person name="Wang W."/>
            <person name="Li Y."/>
            <person name="Wang J."/>
            <person name="Varshney R.K."/>
            <person name="Wang J."/>
            <person name="Ling H.Q."/>
            <person name="Wan P."/>
        </authorList>
    </citation>
    <scope>NUCLEOTIDE SEQUENCE</scope>
    <source>
        <strain evidence="7">cv. Jingnong 6</strain>
    </source>
</reference>
<dbReference type="GO" id="GO:0052615">
    <property type="term" value="F:ent-kaurene oxidase activity"/>
    <property type="evidence" value="ECO:0007669"/>
    <property type="project" value="InterPro"/>
</dbReference>
<dbReference type="Gramene" id="KOM48126">
    <property type="protein sequence ID" value="KOM48126"/>
    <property type="gene ID" value="LR48_Vigan07g183000"/>
</dbReference>
<dbReference type="GO" id="GO:0005783">
    <property type="term" value="C:endoplasmic reticulum"/>
    <property type="evidence" value="ECO:0007669"/>
    <property type="project" value="TreeGrafter"/>
</dbReference>
<evidence type="ECO:0000256" key="5">
    <source>
        <dbReference type="ARBA" id="ARBA00023136"/>
    </source>
</evidence>
<proteinExistence type="inferred from homology"/>
<dbReference type="Gene3D" id="1.10.630.10">
    <property type="entry name" value="Cytochrome P450"/>
    <property type="match status" value="1"/>
</dbReference>
<comment type="subcellular location">
    <subcellularLocation>
        <location evidence="1">Membrane</location>
        <topology evidence="1">Single-pass membrane protein</topology>
    </subcellularLocation>
</comment>
<comment type="similarity">
    <text evidence="2">Belongs to the cytochrome P450 family.</text>
</comment>
<dbReference type="PANTHER" id="PTHR47283:SF1">
    <property type="entry name" value="ENT-KAURENE OXIDASE, CHLOROPLASTIC"/>
    <property type="match status" value="1"/>
</dbReference>
<dbReference type="Proteomes" id="UP000053144">
    <property type="component" value="Chromosome 7"/>
</dbReference>
<keyword evidence="5" id="KW-0472">Membrane</keyword>
<keyword evidence="4" id="KW-1133">Transmembrane helix</keyword>
<dbReference type="InterPro" id="IPR036396">
    <property type="entry name" value="Cyt_P450_sf"/>
</dbReference>
<dbReference type="InterPro" id="IPR044225">
    <property type="entry name" value="KO_chloroplastic"/>
</dbReference>
<dbReference type="GO" id="GO:0009686">
    <property type="term" value="P:gibberellin biosynthetic process"/>
    <property type="evidence" value="ECO:0007669"/>
    <property type="project" value="InterPro"/>
</dbReference>
<dbReference type="GO" id="GO:0010241">
    <property type="term" value="P:ent-kaurene oxidation to kaurenoic acid"/>
    <property type="evidence" value="ECO:0007669"/>
    <property type="project" value="InterPro"/>
</dbReference>
<name>A0A0L9UZJ3_PHAAN</name>
<dbReference type="AlphaFoldDB" id="A0A0L9UZJ3"/>
<dbReference type="STRING" id="3914.A0A0L9UZJ3"/>
<dbReference type="Pfam" id="PF00067">
    <property type="entry name" value="p450"/>
    <property type="match status" value="1"/>
</dbReference>
<dbReference type="PANTHER" id="PTHR47283">
    <property type="entry name" value="ENT-KAURENE OXIDASE, CHLOROPLASTIC"/>
    <property type="match status" value="1"/>
</dbReference>
<dbReference type="EMBL" id="CM003377">
    <property type="protein sequence ID" value="KOM48126.1"/>
    <property type="molecule type" value="Genomic_DNA"/>
</dbReference>
<evidence type="ECO:0000256" key="3">
    <source>
        <dbReference type="ARBA" id="ARBA00022692"/>
    </source>
</evidence>
<dbReference type="SUPFAM" id="SSF48264">
    <property type="entry name" value="Cytochrome P450"/>
    <property type="match status" value="1"/>
</dbReference>
<accession>A0A0L9UZJ3</accession>
<dbReference type="InterPro" id="IPR001128">
    <property type="entry name" value="Cyt_P450"/>
</dbReference>
<evidence type="ECO:0000256" key="2">
    <source>
        <dbReference type="ARBA" id="ARBA00010617"/>
    </source>
</evidence>
<evidence type="ECO:0000256" key="4">
    <source>
        <dbReference type="ARBA" id="ARBA00022989"/>
    </source>
</evidence>
<dbReference type="GO" id="GO:0005506">
    <property type="term" value="F:iron ion binding"/>
    <property type="evidence" value="ECO:0007669"/>
    <property type="project" value="InterPro"/>
</dbReference>
<organism evidence="6 7">
    <name type="scientific">Phaseolus angularis</name>
    <name type="common">Azuki bean</name>
    <name type="synonym">Vigna angularis</name>
    <dbReference type="NCBI Taxonomy" id="3914"/>
    <lineage>
        <taxon>Eukaryota</taxon>
        <taxon>Viridiplantae</taxon>
        <taxon>Streptophyta</taxon>
        <taxon>Embryophyta</taxon>
        <taxon>Tracheophyta</taxon>
        <taxon>Spermatophyta</taxon>
        <taxon>Magnoliopsida</taxon>
        <taxon>eudicotyledons</taxon>
        <taxon>Gunneridae</taxon>
        <taxon>Pentapetalae</taxon>
        <taxon>rosids</taxon>
        <taxon>fabids</taxon>
        <taxon>Fabales</taxon>
        <taxon>Fabaceae</taxon>
        <taxon>Papilionoideae</taxon>
        <taxon>50 kb inversion clade</taxon>
        <taxon>NPAAA clade</taxon>
        <taxon>indigoferoid/millettioid clade</taxon>
        <taxon>Phaseoleae</taxon>
        <taxon>Vigna</taxon>
    </lineage>
</organism>
<evidence type="ECO:0000313" key="6">
    <source>
        <dbReference type="EMBL" id="KOM48126.1"/>
    </source>
</evidence>
<keyword evidence="3" id="KW-0812">Transmembrane</keyword>